<keyword evidence="4" id="KW-0175">Coiled coil</keyword>
<reference evidence="6 7" key="1">
    <citation type="journal article" date="2013" name="Genome Announc.">
        <title>Complete Genome Sequence of the Thermophilic and Facultatively Chemolithoautotrophic Sulfate Reducer Archaeoglobus sulfaticallidus Strain PM70-1T.</title>
        <authorList>
            <person name="Stokke R."/>
            <person name="Hocking W.P."/>
            <person name="Steinsbu B.O."/>
            <person name="Steen I.H."/>
        </authorList>
    </citation>
    <scope>NUCLEOTIDE SEQUENCE [LARGE SCALE GENOMIC DNA]</scope>
    <source>
        <strain evidence="6">PM70-1</strain>
    </source>
</reference>
<dbReference type="EMBL" id="CP005290">
    <property type="protein sequence ID" value="AGK60896.1"/>
    <property type="molecule type" value="Genomic_DNA"/>
</dbReference>
<organism evidence="6 7">
    <name type="scientific">Archaeoglobus sulfaticallidus PM70-1</name>
    <dbReference type="NCBI Taxonomy" id="387631"/>
    <lineage>
        <taxon>Archaea</taxon>
        <taxon>Methanobacteriati</taxon>
        <taxon>Methanobacteriota</taxon>
        <taxon>Archaeoglobi</taxon>
        <taxon>Archaeoglobales</taxon>
        <taxon>Archaeoglobaceae</taxon>
        <taxon>Archaeoglobus</taxon>
    </lineage>
</organism>
<dbReference type="GO" id="GO:0016829">
    <property type="term" value="F:lyase activity"/>
    <property type="evidence" value="ECO:0007669"/>
    <property type="project" value="UniProtKB-KW"/>
</dbReference>
<dbReference type="RefSeq" id="WP_015590494.1">
    <property type="nucleotide sequence ID" value="NC_021169.1"/>
</dbReference>
<feature type="coiled-coil region" evidence="4">
    <location>
        <begin position="90"/>
        <end position="117"/>
    </location>
</feature>
<evidence type="ECO:0000256" key="3">
    <source>
        <dbReference type="ARBA" id="ARBA00022842"/>
    </source>
</evidence>
<evidence type="ECO:0000256" key="1">
    <source>
        <dbReference type="ARBA" id="ARBA00001946"/>
    </source>
</evidence>
<dbReference type="Pfam" id="PF03328">
    <property type="entry name" value="HpcH_HpaI"/>
    <property type="match status" value="1"/>
</dbReference>
<name>N0BK65_9EURY</name>
<keyword evidence="2" id="KW-0479">Metal-binding</keyword>
<dbReference type="InterPro" id="IPR005000">
    <property type="entry name" value="Aldolase/citrate-lyase_domain"/>
</dbReference>
<dbReference type="PIRSF" id="PIRSF015582">
    <property type="entry name" value="Cit_lyase_B"/>
    <property type="match status" value="1"/>
</dbReference>
<dbReference type="OrthoDB" id="9170at2157"/>
<dbReference type="GO" id="GO:0006107">
    <property type="term" value="P:oxaloacetate metabolic process"/>
    <property type="evidence" value="ECO:0007669"/>
    <property type="project" value="TreeGrafter"/>
</dbReference>
<evidence type="ECO:0000313" key="7">
    <source>
        <dbReference type="Proteomes" id="UP000013307"/>
    </source>
</evidence>
<dbReference type="InterPro" id="IPR015813">
    <property type="entry name" value="Pyrv/PenolPyrv_kinase-like_dom"/>
</dbReference>
<evidence type="ECO:0000256" key="2">
    <source>
        <dbReference type="ARBA" id="ARBA00022723"/>
    </source>
</evidence>
<dbReference type="PANTHER" id="PTHR32308:SF0">
    <property type="entry name" value="HPCH_HPAI ALDOLASE_CITRATE LYASE DOMAIN-CONTAINING PROTEIN"/>
    <property type="match status" value="1"/>
</dbReference>
<dbReference type="PANTHER" id="PTHR32308">
    <property type="entry name" value="LYASE BETA SUBUNIT, PUTATIVE (AFU_ORTHOLOGUE AFUA_4G13030)-RELATED"/>
    <property type="match status" value="1"/>
</dbReference>
<keyword evidence="3" id="KW-0460">Magnesium</keyword>
<dbReference type="AlphaFoldDB" id="N0BK65"/>
<comment type="cofactor">
    <cofactor evidence="1">
        <name>Mg(2+)</name>
        <dbReference type="ChEBI" id="CHEBI:18420"/>
    </cofactor>
</comment>
<proteinExistence type="predicted"/>
<dbReference type="GeneID" id="15392530"/>
<evidence type="ECO:0000313" key="6">
    <source>
        <dbReference type="EMBL" id="AGK60896.1"/>
    </source>
</evidence>
<dbReference type="STRING" id="387631.Asulf_00889"/>
<feature type="domain" description="HpcH/HpaI aldolase/citrate lyase" evidence="5">
    <location>
        <begin position="5"/>
        <end position="222"/>
    </location>
</feature>
<evidence type="ECO:0000259" key="5">
    <source>
        <dbReference type="Pfam" id="PF03328"/>
    </source>
</evidence>
<dbReference type="KEGG" id="ast:Asulf_00889"/>
<evidence type="ECO:0000256" key="4">
    <source>
        <dbReference type="SAM" id="Coils"/>
    </source>
</evidence>
<dbReference type="Proteomes" id="UP000013307">
    <property type="component" value="Chromosome"/>
</dbReference>
<dbReference type="eggNOG" id="arCOG00760">
    <property type="taxonomic scope" value="Archaea"/>
</dbReference>
<sequence>MMLCRSALFIPGNNYRAILKSEKIDFDIAIFDLEDAVPVNDKETARIFVRDAIERLKFNGRKKFVRINSDYDDDLNEIALRGLDGVMLPKSESERDIRNLERKLSRLEDERNLNEIRIIPLIESARGVMNSFEIASSSDRIVALAFGAVDYYRTLGRSYFKFSNTQIELLFARSMIVNAAKAAGLKAIDSPFFGMLIDMEGLLKESKLAFQLGFDGKLAIHPNHIKIINEVFSPSKEEFEEARKIVESYEAAKQRGEGVITFEGRMVDFASYKQARDVVETYLEIERRGEELK</sequence>
<dbReference type="InterPro" id="IPR040442">
    <property type="entry name" value="Pyrv_kinase-like_dom_sf"/>
</dbReference>
<dbReference type="GO" id="GO:0000287">
    <property type="term" value="F:magnesium ion binding"/>
    <property type="evidence" value="ECO:0007669"/>
    <property type="project" value="TreeGrafter"/>
</dbReference>
<dbReference type="InterPro" id="IPR011206">
    <property type="entry name" value="Citrate_lyase_beta/mcl1/mcl2"/>
</dbReference>
<keyword evidence="7" id="KW-1185">Reference proteome</keyword>
<dbReference type="Gene3D" id="3.20.20.60">
    <property type="entry name" value="Phosphoenolpyruvate-binding domains"/>
    <property type="match status" value="1"/>
</dbReference>
<keyword evidence="6" id="KW-0456">Lyase</keyword>
<gene>
    <name evidence="6" type="ORF">Asulf_00889</name>
</gene>
<accession>N0BK65</accession>
<protein>
    <submittedName>
        <fullName evidence="6">Citrate lyase beta subunit</fullName>
    </submittedName>
</protein>
<dbReference type="SUPFAM" id="SSF51621">
    <property type="entry name" value="Phosphoenolpyruvate/pyruvate domain"/>
    <property type="match status" value="1"/>
</dbReference>
<dbReference type="HOGENOM" id="CLU_044864_0_0_2"/>